<dbReference type="PANTHER" id="PTHR46796:SF13">
    <property type="entry name" value="HTH-TYPE TRANSCRIPTIONAL ACTIVATOR RHAS"/>
    <property type="match status" value="1"/>
</dbReference>
<comment type="caution">
    <text evidence="5">The sequence shown here is derived from an EMBL/GenBank/DDBJ whole genome shotgun (WGS) entry which is preliminary data.</text>
</comment>
<dbReference type="SMART" id="SM00342">
    <property type="entry name" value="HTH_ARAC"/>
    <property type="match status" value="1"/>
</dbReference>
<sequence>MKYFTIKPPEHLAAYVRFFWVLEGEASFAQPYIHRSMADGCAELIFHYTGIFDELVDERSTERSFSSGLAGQSQQFRRFLIKQNFGIFGVYLYPFAVSQLFSVPGVEAKNQMIDLKTLLGTGANELEEKMMLAIDNKLRIKIITEFLTRRLFRVKKQPPGVFEAIKYIIQTNGTTRVEDLANQNFQSTRQFERNFKQFSGFSPKLFSRIIRFQTALGEYNNKGKSLTEIAYACGYYDQSHFIQDFKEFSGLNPKAYFSGKTEGTEWRDS</sequence>
<dbReference type="PROSITE" id="PS01124">
    <property type="entry name" value="HTH_ARAC_FAMILY_2"/>
    <property type="match status" value="1"/>
</dbReference>
<dbReference type="Pfam" id="PF12833">
    <property type="entry name" value="HTH_18"/>
    <property type="match status" value="1"/>
</dbReference>
<dbReference type="InterPro" id="IPR018060">
    <property type="entry name" value="HTH_AraC"/>
</dbReference>
<dbReference type="InterPro" id="IPR050204">
    <property type="entry name" value="AraC_XylS_family_regulators"/>
</dbReference>
<dbReference type="EMBL" id="JAHESF010000036">
    <property type="protein sequence ID" value="MBT1700186.1"/>
    <property type="molecule type" value="Genomic_DNA"/>
</dbReference>
<keyword evidence="1" id="KW-0805">Transcription regulation</keyword>
<dbReference type="GO" id="GO:0003700">
    <property type="term" value="F:DNA-binding transcription factor activity"/>
    <property type="evidence" value="ECO:0007669"/>
    <property type="project" value="InterPro"/>
</dbReference>
<dbReference type="SUPFAM" id="SSF46689">
    <property type="entry name" value="Homeodomain-like"/>
    <property type="match status" value="1"/>
</dbReference>
<gene>
    <name evidence="5" type="ORF">KK083_25075</name>
</gene>
<keyword evidence="3" id="KW-0804">Transcription</keyword>
<dbReference type="Gene3D" id="1.10.10.60">
    <property type="entry name" value="Homeodomain-like"/>
    <property type="match status" value="1"/>
</dbReference>
<keyword evidence="6" id="KW-1185">Reference proteome</keyword>
<accession>A0AAP2DPI9</accession>
<dbReference type="RefSeq" id="WP_254168590.1">
    <property type="nucleotide sequence ID" value="NZ_JAHESF010000036.1"/>
</dbReference>
<dbReference type="GO" id="GO:0043565">
    <property type="term" value="F:sequence-specific DNA binding"/>
    <property type="evidence" value="ECO:0007669"/>
    <property type="project" value="InterPro"/>
</dbReference>
<dbReference type="Pfam" id="PF20240">
    <property type="entry name" value="DUF6597"/>
    <property type="match status" value="1"/>
</dbReference>
<evidence type="ECO:0000256" key="1">
    <source>
        <dbReference type="ARBA" id="ARBA00023015"/>
    </source>
</evidence>
<protein>
    <submittedName>
        <fullName evidence="5">Helix-turn-helix transcriptional regulator</fullName>
    </submittedName>
</protein>
<feature type="domain" description="HTH araC/xylS-type" evidence="4">
    <location>
        <begin position="159"/>
        <end position="259"/>
    </location>
</feature>
<organism evidence="5 6">
    <name type="scientific">Chryseosolibacter histidini</name>
    <dbReference type="NCBI Taxonomy" id="2782349"/>
    <lineage>
        <taxon>Bacteria</taxon>
        <taxon>Pseudomonadati</taxon>
        <taxon>Bacteroidota</taxon>
        <taxon>Cytophagia</taxon>
        <taxon>Cytophagales</taxon>
        <taxon>Chryseotaleaceae</taxon>
        <taxon>Chryseosolibacter</taxon>
    </lineage>
</organism>
<evidence type="ECO:0000259" key="4">
    <source>
        <dbReference type="PROSITE" id="PS01124"/>
    </source>
</evidence>
<evidence type="ECO:0000313" key="5">
    <source>
        <dbReference type="EMBL" id="MBT1700186.1"/>
    </source>
</evidence>
<dbReference type="AlphaFoldDB" id="A0AAP2DPI9"/>
<dbReference type="PANTHER" id="PTHR46796">
    <property type="entry name" value="HTH-TYPE TRANSCRIPTIONAL ACTIVATOR RHAS-RELATED"/>
    <property type="match status" value="1"/>
</dbReference>
<reference evidence="5 6" key="1">
    <citation type="submission" date="2021-05" db="EMBL/GenBank/DDBJ databases">
        <title>A Polyphasic approach of four new species of the genus Ohtaekwangia: Ohtaekwangia histidinii sp. nov., Ohtaekwangia cretensis sp. nov., Ohtaekwangia indiensis sp. nov., Ohtaekwangia reichenbachii sp. nov. from diverse environment.</title>
        <authorList>
            <person name="Octaviana S."/>
        </authorList>
    </citation>
    <scope>NUCLEOTIDE SEQUENCE [LARGE SCALE GENOMIC DNA]</scope>
    <source>
        <strain evidence="5 6">PWU4</strain>
    </source>
</reference>
<evidence type="ECO:0000256" key="3">
    <source>
        <dbReference type="ARBA" id="ARBA00023163"/>
    </source>
</evidence>
<dbReference type="Proteomes" id="UP001319200">
    <property type="component" value="Unassembled WGS sequence"/>
</dbReference>
<evidence type="ECO:0000256" key="2">
    <source>
        <dbReference type="ARBA" id="ARBA00023125"/>
    </source>
</evidence>
<evidence type="ECO:0000313" key="6">
    <source>
        <dbReference type="Proteomes" id="UP001319200"/>
    </source>
</evidence>
<proteinExistence type="predicted"/>
<name>A0AAP2DPI9_9BACT</name>
<dbReference type="InterPro" id="IPR009057">
    <property type="entry name" value="Homeodomain-like_sf"/>
</dbReference>
<dbReference type="InterPro" id="IPR046532">
    <property type="entry name" value="DUF6597"/>
</dbReference>
<keyword evidence="2" id="KW-0238">DNA-binding</keyword>